<evidence type="ECO:0000256" key="1">
    <source>
        <dbReference type="SAM" id="MobiDB-lite"/>
    </source>
</evidence>
<evidence type="ECO:0000313" key="3">
    <source>
        <dbReference type="Proteomes" id="UP000281406"/>
    </source>
</evidence>
<name>A0A3N0XEC7_ANAGA</name>
<comment type="caution">
    <text evidence="2">The sequence shown here is derived from an EMBL/GenBank/DDBJ whole genome shotgun (WGS) entry which is preliminary data.</text>
</comment>
<organism evidence="2 3">
    <name type="scientific">Anabarilius grahami</name>
    <name type="common">Kanglang fish</name>
    <name type="synonym">Barilius grahami</name>
    <dbReference type="NCBI Taxonomy" id="495550"/>
    <lineage>
        <taxon>Eukaryota</taxon>
        <taxon>Metazoa</taxon>
        <taxon>Chordata</taxon>
        <taxon>Craniata</taxon>
        <taxon>Vertebrata</taxon>
        <taxon>Euteleostomi</taxon>
        <taxon>Actinopterygii</taxon>
        <taxon>Neopterygii</taxon>
        <taxon>Teleostei</taxon>
        <taxon>Ostariophysi</taxon>
        <taxon>Cypriniformes</taxon>
        <taxon>Xenocyprididae</taxon>
        <taxon>Xenocypridinae</taxon>
        <taxon>Xenocypridinae incertae sedis</taxon>
        <taxon>Anabarilius</taxon>
    </lineage>
</organism>
<dbReference type="EMBL" id="RJVU01079141">
    <property type="protein sequence ID" value="ROI15736.1"/>
    <property type="molecule type" value="Genomic_DNA"/>
</dbReference>
<evidence type="ECO:0000313" key="2">
    <source>
        <dbReference type="EMBL" id="ROI15736.1"/>
    </source>
</evidence>
<dbReference type="AlphaFoldDB" id="A0A3N0XEC7"/>
<reference evidence="2 3" key="1">
    <citation type="submission" date="2018-10" db="EMBL/GenBank/DDBJ databases">
        <title>Genome assembly for a Yunnan-Guizhou Plateau 3E fish, Anabarilius grahami (Regan), and its evolutionary and genetic applications.</title>
        <authorList>
            <person name="Jiang W."/>
        </authorList>
    </citation>
    <scope>NUCLEOTIDE SEQUENCE [LARGE SCALE GENOMIC DNA]</scope>
    <source>
        <strain evidence="2">AG-KIZ</strain>
        <tissue evidence="2">Muscle</tissue>
    </source>
</reference>
<accession>A0A3N0XEC7</accession>
<dbReference type="Proteomes" id="UP000281406">
    <property type="component" value="Unassembled WGS sequence"/>
</dbReference>
<gene>
    <name evidence="2" type="ORF">DPX16_20274</name>
</gene>
<proteinExistence type="predicted"/>
<protein>
    <submittedName>
        <fullName evidence="2">Uncharacterized protein</fullName>
    </submittedName>
</protein>
<sequence>MVSADSSALKEPCKSHHSQTQLQLAQAKRSLQKAAGTAGIRVRLVEAACGTEVDTKVTPTQSSHDTQANTQRVRHNGVASVPVLQTGSDNRVLDMGASGGLGPRLDKNTRGSVLSNYSRYVRHTDTPQFARGIAAAFLQDSSVSIRVRLSSPRVCRRAPY</sequence>
<feature type="region of interest" description="Disordered" evidence="1">
    <location>
        <begin position="1"/>
        <end position="21"/>
    </location>
</feature>
<keyword evidence="3" id="KW-1185">Reference proteome</keyword>